<comment type="similarity">
    <text evidence="1">Belongs to the methyltransferase superfamily.</text>
</comment>
<dbReference type="InterPro" id="IPR029063">
    <property type="entry name" value="SAM-dependent_MTases_sf"/>
</dbReference>
<dbReference type="InterPro" id="IPR051052">
    <property type="entry name" value="Diverse_substrate_MTase"/>
</dbReference>
<reference evidence="6" key="1">
    <citation type="submission" date="2019-05" db="EMBL/GenBank/DDBJ databases">
        <title>Whole genome sequencing of Pseudanabaena catenata USMAC16.</title>
        <authorList>
            <person name="Khan Z."/>
            <person name="Omar W.M."/>
            <person name="Convey P."/>
            <person name="Merican F."/>
            <person name="Najimudin N."/>
        </authorList>
    </citation>
    <scope>NUCLEOTIDE SEQUENCE</scope>
    <source>
        <strain evidence="6">USMAC16</strain>
    </source>
</reference>
<evidence type="ECO:0000256" key="3">
    <source>
        <dbReference type="ARBA" id="ARBA00022679"/>
    </source>
</evidence>
<sequence>MTDLPDLPNPMGKIPAIATPNDSEQKSWTEVVNDYAGKDLGKRKHWYGSVAEAYNRVRPRYPQEIIDRAIKLAQLQPQAKILELGCGPAIATVNFASLGFSLVSLEPNYEASELAKQNCAQYPHVEIQNLAFEEWELGSERFEAVLAATSWHWIDPAIAYAKSASALKAQGSLILLWNTPPQIDEATYQLVEDIYQALAPSIPFYARHEGKQTHQADFLKFSQIILDSGYFDNLSYDCSSYQIIYSLDDYLLLLSTLSPYIALAPDSRIKLFDKLRAVLHHHQGDRLKLSFLSAFHVAHKI</sequence>
<evidence type="ECO:0000259" key="5">
    <source>
        <dbReference type="Pfam" id="PF08241"/>
    </source>
</evidence>
<dbReference type="InterPro" id="IPR013216">
    <property type="entry name" value="Methyltransf_11"/>
</dbReference>
<evidence type="ECO:0000256" key="2">
    <source>
        <dbReference type="ARBA" id="ARBA00022603"/>
    </source>
</evidence>
<proteinExistence type="inferred from homology"/>
<evidence type="ECO:0000256" key="1">
    <source>
        <dbReference type="ARBA" id="ARBA00008361"/>
    </source>
</evidence>
<dbReference type="RefSeq" id="WP_009628262.1">
    <property type="nucleotide sequence ID" value="NZ_VBTY01000153.1"/>
</dbReference>
<gene>
    <name evidence="6" type="ORF">FEV09_16260</name>
</gene>
<evidence type="ECO:0000313" key="7">
    <source>
        <dbReference type="Proteomes" id="UP001152872"/>
    </source>
</evidence>
<name>A0A9X4MCX7_9CYAN</name>
<comment type="caution">
    <text evidence="6">The sequence shown here is derived from an EMBL/GenBank/DDBJ whole genome shotgun (WGS) entry which is preliminary data.</text>
</comment>
<dbReference type="Gene3D" id="3.40.50.150">
    <property type="entry name" value="Vaccinia Virus protein VP39"/>
    <property type="match status" value="1"/>
</dbReference>
<dbReference type="EMBL" id="VBTY01000153">
    <property type="protein sequence ID" value="MDG3496100.1"/>
    <property type="molecule type" value="Genomic_DNA"/>
</dbReference>
<dbReference type="AlphaFoldDB" id="A0A9X4MCX7"/>
<feature type="region of interest" description="Disordered" evidence="4">
    <location>
        <begin position="1"/>
        <end position="20"/>
    </location>
</feature>
<dbReference type="CDD" id="cd02440">
    <property type="entry name" value="AdoMet_MTases"/>
    <property type="match status" value="1"/>
</dbReference>
<dbReference type="PANTHER" id="PTHR44942">
    <property type="entry name" value="METHYLTRANSF_11 DOMAIN-CONTAINING PROTEIN"/>
    <property type="match status" value="1"/>
</dbReference>
<dbReference type="GO" id="GO:0032259">
    <property type="term" value="P:methylation"/>
    <property type="evidence" value="ECO:0007669"/>
    <property type="project" value="UniProtKB-KW"/>
</dbReference>
<dbReference type="EC" id="2.1.-.-" evidence="6"/>
<evidence type="ECO:0000313" key="6">
    <source>
        <dbReference type="EMBL" id="MDG3496100.1"/>
    </source>
</evidence>
<keyword evidence="7" id="KW-1185">Reference proteome</keyword>
<keyword evidence="2 6" id="KW-0489">Methyltransferase</keyword>
<dbReference type="SUPFAM" id="SSF53335">
    <property type="entry name" value="S-adenosyl-L-methionine-dependent methyltransferases"/>
    <property type="match status" value="1"/>
</dbReference>
<dbReference type="Proteomes" id="UP001152872">
    <property type="component" value="Unassembled WGS sequence"/>
</dbReference>
<protein>
    <submittedName>
        <fullName evidence="6">Class I SAM-dependent methyltransferase</fullName>
        <ecNumber evidence="6">2.1.-.-</ecNumber>
    </submittedName>
</protein>
<keyword evidence="3 6" id="KW-0808">Transferase</keyword>
<evidence type="ECO:0000256" key="4">
    <source>
        <dbReference type="SAM" id="MobiDB-lite"/>
    </source>
</evidence>
<dbReference type="GO" id="GO:0008757">
    <property type="term" value="F:S-adenosylmethionine-dependent methyltransferase activity"/>
    <property type="evidence" value="ECO:0007669"/>
    <property type="project" value="InterPro"/>
</dbReference>
<accession>A0A9X4MCX7</accession>
<organism evidence="6 7">
    <name type="scientific">Pseudanabaena catenata USMAC16</name>
    <dbReference type="NCBI Taxonomy" id="1855837"/>
    <lineage>
        <taxon>Bacteria</taxon>
        <taxon>Bacillati</taxon>
        <taxon>Cyanobacteriota</taxon>
        <taxon>Cyanophyceae</taxon>
        <taxon>Pseudanabaenales</taxon>
        <taxon>Pseudanabaenaceae</taxon>
        <taxon>Pseudanabaena</taxon>
    </lineage>
</organism>
<dbReference type="PANTHER" id="PTHR44942:SF4">
    <property type="entry name" value="METHYLTRANSFERASE TYPE 11 DOMAIN-CONTAINING PROTEIN"/>
    <property type="match status" value="1"/>
</dbReference>
<feature type="domain" description="Methyltransferase type 11" evidence="5">
    <location>
        <begin position="82"/>
        <end position="175"/>
    </location>
</feature>
<dbReference type="Pfam" id="PF08241">
    <property type="entry name" value="Methyltransf_11"/>
    <property type="match status" value="1"/>
</dbReference>